<organism evidence="1 2">
    <name type="scientific">Mycobacterium europaeum</name>
    <dbReference type="NCBI Taxonomy" id="761804"/>
    <lineage>
        <taxon>Bacteria</taxon>
        <taxon>Bacillati</taxon>
        <taxon>Actinomycetota</taxon>
        <taxon>Actinomycetes</taxon>
        <taxon>Mycobacteriales</taxon>
        <taxon>Mycobacteriaceae</taxon>
        <taxon>Mycobacterium</taxon>
        <taxon>Mycobacterium simiae complex</taxon>
    </lineage>
</organism>
<protein>
    <submittedName>
        <fullName evidence="1">Uncharacterized protein</fullName>
    </submittedName>
</protein>
<evidence type="ECO:0000313" key="2">
    <source>
        <dbReference type="Proteomes" id="UP000199601"/>
    </source>
</evidence>
<proteinExistence type="predicted"/>
<gene>
    <name evidence="1" type="ORF">BN000_02197</name>
</gene>
<evidence type="ECO:0000313" key="1">
    <source>
        <dbReference type="EMBL" id="CQD10635.1"/>
    </source>
</evidence>
<reference evidence="2" key="1">
    <citation type="submission" date="2015-03" db="EMBL/GenBank/DDBJ databases">
        <authorList>
            <person name="Urmite Genomes"/>
        </authorList>
    </citation>
    <scope>NUCLEOTIDE SEQUENCE [LARGE SCALE GENOMIC DNA]</scope>
    <source>
        <strain evidence="2">CSUR P1344</strain>
    </source>
</reference>
<keyword evidence="2" id="KW-1185">Reference proteome</keyword>
<dbReference type="EMBL" id="CTEC01000001">
    <property type="protein sequence ID" value="CQD10635.1"/>
    <property type="molecule type" value="Genomic_DNA"/>
</dbReference>
<dbReference type="Proteomes" id="UP000199601">
    <property type="component" value="Unassembled WGS sequence"/>
</dbReference>
<accession>A0A0U1D956</accession>
<dbReference type="AlphaFoldDB" id="A0A0U1D956"/>
<sequence length="125" mass="14495">MMWTEPNPNGWCIRSQAWDRVMTADEARKWFLQATLDDLGLLIYRADQLDSLNEGIPTSPTLTTLGYARHRDELIQHRPTVWAELSDEAKCFIIFMPEEDIKQLTLAAIDVVLQHYDETAYEEVP</sequence>
<name>A0A0U1D956_9MYCO</name>